<reference evidence="2" key="1">
    <citation type="journal article" date="2019" name="Int. J. Syst. Evol. Microbiol.">
        <title>The Global Catalogue of Microorganisms (GCM) 10K type strain sequencing project: providing services to taxonomists for standard genome sequencing and annotation.</title>
        <authorList>
            <consortium name="The Broad Institute Genomics Platform"/>
            <consortium name="The Broad Institute Genome Sequencing Center for Infectious Disease"/>
            <person name="Wu L."/>
            <person name="Ma J."/>
        </authorList>
    </citation>
    <scope>NUCLEOTIDE SEQUENCE [LARGE SCALE GENOMIC DNA]</scope>
    <source>
        <strain evidence="2">KACC 12634</strain>
    </source>
</reference>
<dbReference type="Pfam" id="PF14435">
    <property type="entry name" value="SUKH-4"/>
    <property type="match status" value="1"/>
</dbReference>
<sequence length="180" mass="19392">MTMPPTPPSDKTAFVWGPDDLMELPRAGLLELGVPAAGLPEDDWVPRLVPGVYDADGAPEPLAPFALVQLQAGGVAVDARLVLLGTVPGSANLLYVIDAGSGEVLQFDRRSRGVRGVNSSYRWFVEFLWQIEAAKKQRGADEIADVLSPGLRATLGTVDPFAFQAEQWWPAVWRELAPSG</sequence>
<accession>A0ABW2D4H9</accession>
<protein>
    <submittedName>
        <fullName evidence="1">SUKH-4 family immunity protein</fullName>
    </submittedName>
</protein>
<organism evidence="1 2">
    <name type="scientific">Glycomyces mayteni</name>
    <dbReference type="NCBI Taxonomy" id="543887"/>
    <lineage>
        <taxon>Bacteria</taxon>
        <taxon>Bacillati</taxon>
        <taxon>Actinomycetota</taxon>
        <taxon>Actinomycetes</taxon>
        <taxon>Glycomycetales</taxon>
        <taxon>Glycomycetaceae</taxon>
        <taxon>Glycomyces</taxon>
    </lineage>
</organism>
<dbReference type="RefSeq" id="WP_382348370.1">
    <property type="nucleotide sequence ID" value="NZ_JBHMBP010000002.1"/>
</dbReference>
<proteinExistence type="predicted"/>
<comment type="caution">
    <text evidence="1">The sequence shown here is derived from an EMBL/GenBank/DDBJ whole genome shotgun (WGS) entry which is preliminary data.</text>
</comment>
<dbReference type="Proteomes" id="UP001596470">
    <property type="component" value="Unassembled WGS sequence"/>
</dbReference>
<gene>
    <name evidence="1" type="ORF">ACFQS3_08370</name>
</gene>
<dbReference type="EMBL" id="JBHSYS010000002">
    <property type="protein sequence ID" value="MFC6957205.1"/>
    <property type="molecule type" value="Genomic_DNA"/>
</dbReference>
<evidence type="ECO:0000313" key="1">
    <source>
        <dbReference type="EMBL" id="MFC6957205.1"/>
    </source>
</evidence>
<name>A0ABW2D4H9_9ACTN</name>
<dbReference type="InterPro" id="IPR025851">
    <property type="entry name" value="SUKH-4"/>
</dbReference>
<keyword evidence="2" id="KW-1185">Reference proteome</keyword>
<evidence type="ECO:0000313" key="2">
    <source>
        <dbReference type="Proteomes" id="UP001596470"/>
    </source>
</evidence>